<evidence type="ECO:0000256" key="9">
    <source>
        <dbReference type="ARBA" id="ARBA00023015"/>
    </source>
</evidence>
<keyword evidence="16" id="KW-1185">Reference proteome</keyword>
<accession>C5FN28</accession>
<dbReference type="GO" id="GO:0000781">
    <property type="term" value="C:chromosome, telomeric region"/>
    <property type="evidence" value="ECO:0007669"/>
    <property type="project" value="UniProtKB-SubCell"/>
</dbReference>
<reference evidence="16" key="1">
    <citation type="journal article" date="2012" name="MBio">
        <title>Comparative genome analysis of Trichophyton rubrum and related dermatophytes reveals candidate genes involved in infection.</title>
        <authorList>
            <person name="Martinez D.A."/>
            <person name="Oliver B.G."/>
            <person name="Graeser Y."/>
            <person name="Goldberg J.M."/>
            <person name="Li W."/>
            <person name="Martinez-Rossi N.M."/>
            <person name="Monod M."/>
            <person name="Shelest E."/>
            <person name="Barton R.C."/>
            <person name="Birch E."/>
            <person name="Brakhage A.A."/>
            <person name="Chen Z."/>
            <person name="Gurr S.J."/>
            <person name="Heiman D."/>
            <person name="Heitman J."/>
            <person name="Kosti I."/>
            <person name="Rossi A."/>
            <person name="Saif S."/>
            <person name="Samalova M."/>
            <person name="Saunders C.W."/>
            <person name="Shea T."/>
            <person name="Summerbell R.C."/>
            <person name="Xu J."/>
            <person name="Young S."/>
            <person name="Zeng Q."/>
            <person name="Birren B.W."/>
            <person name="Cuomo C.A."/>
            <person name="White T.C."/>
        </authorList>
    </citation>
    <scope>NUCLEOTIDE SEQUENCE [LARGE SCALE GENOMIC DNA]</scope>
    <source>
        <strain evidence="16">ATCC MYA-4605 / CBS 113480</strain>
    </source>
</reference>
<evidence type="ECO:0000256" key="11">
    <source>
        <dbReference type="ARBA" id="ARBA00023163"/>
    </source>
</evidence>
<dbReference type="HOGENOM" id="CLU_1360122_0_0_1"/>
<dbReference type="OrthoDB" id="2288868at2759"/>
<evidence type="ECO:0000256" key="14">
    <source>
        <dbReference type="SAM" id="MobiDB-lite"/>
    </source>
</evidence>
<evidence type="ECO:0000256" key="6">
    <source>
        <dbReference type="ARBA" id="ARBA00022454"/>
    </source>
</evidence>
<evidence type="ECO:0000313" key="15">
    <source>
        <dbReference type="EMBL" id="EEQ31264.1"/>
    </source>
</evidence>
<comment type="subcellular location">
    <subcellularLocation>
        <location evidence="2">Chromosome</location>
        <location evidence="2">Telomere</location>
    </subcellularLocation>
    <subcellularLocation>
        <location evidence="1">Nucleus</location>
    </subcellularLocation>
</comment>
<comment type="subunit">
    <text evidence="4">Component of the EKC/KEOPS complex composed of at least BUD32, CGI121, GON7, KAE1 and PCC1; the whole complex dimerizes.</text>
</comment>
<evidence type="ECO:0000256" key="5">
    <source>
        <dbReference type="ARBA" id="ARBA00019746"/>
    </source>
</evidence>
<evidence type="ECO:0000313" key="16">
    <source>
        <dbReference type="Proteomes" id="UP000002035"/>
    </source>
</evidence>
<evidence type="ECO:0000256" key="3">
    <source>
        <dbReference type="ARBA" id="ARBA00008529"/>
    </source>
</evidence>
<evidence type="ECO:0000256" key="2">
    <source>
        <dbReference type="ARBA" id="ARBA00004574"/>
    </source>
</evidence>
<comment type="function">
    <text evidence="13">Component of the EKC/KEOPS complex that is required for the formation of a threonylcarbamoyl group on adenosine at position 37 (t(6)A37) in tRNAs that read codons beginning with adenine. The complex is probably involved in the transfer of the threonylcarbamoyl moiety of threonylcarbamoyl-AMP (TC-AMP) to the N6 group of A37. GON7 likely plays a supporting role to the catalytic subunit KAE1 in the complex. The EKC/KEOPS complex also promotes both telomere uncapping and telomere elongation. The complex is required for efficient recruitment of transcriptional coactivators.</text>
</comment>
<sequence length="201" mass="23233">MFSCISSSYIKGKHCIHSISSRRETFKLLERYTRCLYIMASQSNSRPEKQVVLKAVYQSPRTSEETTAPPAHLFSQRLSASIPPFGEYSLAERTAYLAELRTSIVSLQADVNAFLTEKMEDDKLREQGSGTTDDKKEEDNYGEEVRDGRNKRRYRDTICRVGWNHTSIPLVMLQSSTYWRSPDERPYCYGNVVSNRRLYGF</sequence>
<keyword evidence="12" id="KW-0539">Nucleus</keyword>
<evidence type="ECO:0000256" key="1">
    <source>
        <dbReference type="ARBA" id="ARBA00004123"/>
    </source>
</evidence>
<evidence type="ECO:0000256" key="4">
    <source>
        <dbReference type="ARBA" id="ARBA00011534"/>
    </source>
</evidence>
<dbReference type="Proteomes" id="UP000002035">
    <property type="component" value="Unassembled WGS sequence"/>
</dbReference>
<keyword evidence="7" id="KW-0819">tRNA processing</keyword>
<dbReference type="InterPro" id="IPR014849">
    <property type="entry name" value="EKC/KEOPS_Gon7"/>
</dbReference>
<keyword evidence="10" id="KW-0010">Activator</keyword>
<comment type="similarity">
    <text evidence="3">Belongs to the GON7 family.</text>
</comment>
<dbReference type="eggNOG" id="ENOG502T1MI">
    <property type="taxonomic scope" value="Eukaryota"/>
</dbReference>
<dbReference type="GO" id="GO:0008033">
    <property type="term" value="P:tRNA processing"/>
    <property type="evidence" value="ECO:0007669"/>
    <property type="project" value="UniProtKB-KW"/>
</dbReference>
<organism evidence="15 16">
    <name type="scientific">Arthroderma otae (strain ATCC MYA-4605 / CBS 113480)</name>
    <name type="common">Microsporum canis</name>
    <dbReference type="NCBI Taxonomy" id="554155"/>
    <lineage>
        <taxon>Eukaryota</taxon>
        <taxon>Fungi</taxon>
        <taxon>Dikarya</taxon>
        <taxon>Ascomycota</taxon>
        <taxon>Pezizomycotina</taxon>
        <taxon>Eurotiomycetes</taxon>
        <taxon>Eurotiomycetidae</taxon>
        <taxon>Onygenales</taxon>
        <taxon>Arthrodermataceae</taxon>
        <taxon>Microsporum</taxon>
    </lineage>
</organism>
<proteinExistence type="inferred from homology"/>
<evidence type="ECO:0000256" key="13">
    <source>
        <dbReference type="ARBA" id="ARBA00025393"/>
    </source>
</evidence>
<keyword evidence="8" id="KW-0779">Telomere</keyword>
<evidence type="ECO:0000256" key="8">
    <source>
        <dbReference type="ARBA" id="ARBA00022895"/>
    </source>
</evidence>
<dbReference type="AlphaFoldDB" id="C5FN28"/>
<dbReference type="EMBL" id="DS995704">
    <property type="protein sequence ID" value="EEQ31264.1"/>
    <property type="molecule type" value="Genomic_DNA"/>
</dbReference>
<keyword evidence="6" id="KW-0158">Chromosome</keyword>
<feature type="compositionally biased region" description="Basic and acidic residues" evidence="14">
    <location>
        <begin position="122"/>
        <end position="148"/>
    </location>
</feature>
<dbReference type="GeneID" id="9224415"/>
<dbReference type="GO" id="GO:0005634">
    <property type="term" value="C:nucleus"/>
    <property type="evidence" value="ECO:0007669"/>
    <property type="project" value="UniProtKB-SubCell"/>
</dbReference>
<gene>
    <name evidence="15" type="ORF">MCYG_04083</name>
</gene>
<keyword evidence="11" id="KW-0804">Transcription</keyword>
<evidence type="ECO:0000256" key="7">
    <source>
        <dbReference type="ARBA" id="ARBA00022694"/>
    </source>
</evidence>
<protein>
    <recommendedName>
        <fullName evidence="5">EKC/KEOPS complex subunit GON7</fullName>
    </recommendedName>
</protein>
<evidence type="ECO:0000256" key="10">
    <source>
        <dbReference type="ARBA" id="ARBA00023159"/>
    </source>
</evidence>
<dbReference type="VEuPathDB" id="FungiDB:MCYG_04083"/>
<feature type="region of interest" description="Disordered" evidence="14">
    <location>
        <begin position="122"/>
        <end position="149"/>
    </location>
</feature>
<evidence type="ECO:0000256" key="12">
    <source>
        <dbReference type="ARBA" id="ARBA00023242"/>
    </source>
</evidence>
<name>C5FN28_ARTOC</name>
<keyword evidence="9" id="KW-0805">Transcription regulation</keyword>
<dbReference type="RefSeq" id="XP_002846346.1">
    <property type="nucleotide sequence ID" value="XM_002846300.1"/>
</dbReference>
<dbReference type="Pfam" id="PF08738">
    <property type="entry name" value="Gon7"/>
    <property type="match status" value="1"/>
</dbReference>